<comment type="caution">
    <text evidence="1">The sequence shown here is derived from an EMBL/GenBank/DDBJ whole genome shotgun (WGS) entry which is preliminary data.</text>
</comment>
<reference evidence="1 2" key="1">
    <citation type="submission" date="2013-07" db="EMBL/GenBank/DDBJ databases">
        <title>Comparative Genomic and Metabolomic Analysis of Twelve Strains of Pseudoalteromonas luteoviolacea.</title>
        <authorList>
            <person name="Vynne N.G."/>
            <person name="Mansson M."/>
            <person name="Gram L."/>
        </authorList>
    </citation>
    <scope>NUCLEOTIDE SEQUENCE [LARGE SCALE GENOMIC DNA]</scope>
    <source>
        <strain evidence="1 2">NCIMB 1942</strain>
    </source>
</reference>
<proteinExistence type="predicted"/>
<accession>A0A167A2Z9</accession>
<dbReference type="RefSeq" id="WP_063378134.1">
    <property type="nucleotide sequence ID" value="NZ_AUXT01000183.1"/>
</dbReference>
<gene>
    <name evidence="1" type="ORF">N482_02725</name>
</gene>
<evidence type="ECO:0000313" key="1">
    <source>
        <dbReference type="EMBL" id="KZN44930.1"/>
    </source>
</evidence>
<dbReference type="AlphaFoldDB" id="A0A167A2Z9"/>
<dbReference type="EMBL" id="AUXT01000183">
    <property type="protein sequence ID" value="KZN44930.1"/>
    <property type="molecule type" value="Genomic_DNA"/>
</dbReference>
<sequence length="80" mass="9522">MTWFKNKAKCQLCKVLEVSVVHDKRLCNPLVCHQAHLLIAYQYDDEVCSNKVLYDESFFEKSRVTEQLYVLADDKMIWHL</sequence>
<dbReference type="Proteomes" id="UP000076587">
    <property type="component" value="Unassembled WGS sequence"/>
</dbReference>
<protein>
    <submittedName>
        <fullName evidence="1">Uncharacterized protein</fullName>
    </submittedName>
</protein>
<evidence type="ECO:0000313" key="2">
    <source>
        <dbReference type="Proteomes" id="UP000076587"/>
    </source>
</evidence>
<organism evidence="1 2">
    <name type="scientific">Pseudoalteromonas luteoviolacea NCIMB 1942</name>
    <dbReference type="NCBI Taxonomy" id="1365253"/>
    <lineage>
        <taxon>Bacteria</taxon>
        <taxon>Pseudomonadati</taxon>
        <taxon>Pseudomonadota</taxon>
        <taxon>Gammaproteobacteria</taxon>
        <taxon>Alteromonadales</taxon>
        <taxon>Pseudoalteromonadaceae</taxon>
        <taxon>Pseudoalteromonas</taxon>
    </lineage>
</organism>
<dbReference type="OrthoDB" id="6300845at2"/>
<name>A0A167A2Z9_9GAMM</name>